<dbReference type="eggNOG" id="COG1765">
    <property type="taxonomic scope" value="Bacteria"/>
</dbReference>
<dbReference type="SUPFAM" id="SSF82784">
    <property type="entry name" value="OsmC-like"/>
    <property type="match status" value="1"/>
</dbReference>
<evidence type="ECO:0008006" key="3">
    <source>
        <dbReference type="Google" id="ProtNLM"/>
    </source>
</evidence>
<sequence length="139" mass="15104">MSFYKVTSKLLAEGQQVLTNTGNHEYLTDEPIASRGTDLAPNPVQYLLGSLGSCLAITVKGQAGKRHIEIQDFEVTVSGNLEMGGLHDPNIHNQFTEITYHVVMHSNLNPTDQSAFLQDCVDLCPVHGTLSVAVPVDEV</sequence>
<protein>
    <recommendedName>
        <fullName evidence="3">OsmC family protein</fullName>
    </recommendedName>
</protein>
<dbReference type="AlphaFoldDB" id="X0QKS7"/>
<gene>
    <name evidence="1" type="ORF">FC83_GL000165</name>
</gene>
<keyword evidence="2" id="KW-1185">Reference proteome</keyword>
<dbReference type="Pfam" id="PF02566">
    <property type="entry name" value="OsmC"/>
    <property type="match status" value="1"/>
</dbReference>
<dbReference type="InterPro" id="IPR003718">
    <property type="entry name" value="OsmC/Ohr_fam"/>
</dbReference>
<dbReference type="InterPro" id="IPR036102">
    <property type="entry name" value="OsmC/Ohrsf"/>
</dbReference>
<dbReference type="PANTHER" id="PTHR35368">
    <property type="entry name" value="HYDROPEROXIDE REDUCTASE"/>
    <property type="match status" value="1"/>
</dbReference>
<comment type="caution">
    <text evidence="1">The sequence shown here is derived from an EMBL/GenBank/DDBJ whole genome shotgun (WGS) entry which is preliminary data.</text>
</comment>
<evidence type="ECO:0000313" key="1">
    <source>
        <dbReference type="EMBL" id="KRM32881.1"/>
    </source>
</evidence>
<dbReference type="PANTHER" id="PTHR35368:SF1">
    <property type="entry name" value="HYDROPEROXIDE REDUCTASE"/>
    <property type="match status" value="1"/>
</dbReference>
<dbReference type="InterPro" id="IPR015946">
    <property type="entry name" value="KH_dom-like_a/b"/>
</dbReference>
<dbReference type="OrthoDB" id="1433018at2"/>
<dbReference type="EMBL" id="AZGA01000065">
    <property type="protein sequence ID" value="KRM32881.1"/>
    <property type="molecule type" value="Genomic_DNA"/>
</dbReference>
<proteinExistence type="predicted"/>
<reference evidence="1 2" key="1">
    <citation type="journal article" date="2015" name="Genome Announc.">
        <title>Expanding the biotechnology potential of lactobacilli through comparative genomics of 213 strains and associated genera.</title>
        <authorList>
            <person name="Sun Z."/>
            <person name="Harris H.M."/>
            <person name="McCann A."/>
            <person name="Guo C."/>
            <person name="Argimon S."/>
            <person name="Zhang W."/>
            <person name="Yang X."/>
            <person name="Jeffery I.B."/>
            <person name="Cooney J.C."/>
            <person name="Kagawa T.F."/>
            <person name="Liu W."/>
            <person name="Song Y."/>
            <person name="Salvetti E."/>
            <person name="Wrobel A."/>
            <person name="Rasinkangas P."/>
            <person name="Parkhill J."/>
            <person name="Rea M.C."/>
            <person name="O'Sullivan O."/>
            <person name="Ritari J."/>
            <person name="Douillard F.P."/>
            <person name="Paul Ross R."/>
            <person name="Yang R."/>
            <person name="Briner A.E."/>
            <person name="Felis G.E."/>
            <person name="de Vos W.M."/>
            <person name="Barrangou R."/>
            <person name="Klaenhammer T.R."/>
            <person name="Caufield P.W."/>
            <person name="Cui Y."/>
            <person name="Zhang H."/>
            <person name="O'Toole P.W."/>
        </authorList>
    </citation>
    <scope>NUCLEOTIDE SEQUENCE [LARGE SCALE GENOMIC DNA]</scope>
    <source>
        <strain evidence="1 2">DSM 18527</strain>
    </source>
</reference>
<dbReference type="Proteomes" id="UP000051236">
    <property type="component" value="Unassembled WGS sequence"/>
</dbReference>
<accession>X0QKS7</accession>
<organism evidence="1 2">
    <name type="scientific">Agrilactobacillus composti DSM 18527 = JCM 14202</name>
    <dbReference type="NCBI Taxonomy" id="1423734"/>
    <lineage>
        <taxon>Bacteria</taxon>
        <taxon>Bacillati</taxon>
        <taxon>Bacillota</taxon>
        <taxon>Bacilli</taxon>
        <taxon>Lactobacillales</taxon>
        <taxon>Lactobacillaceae</taxon>
        <taxon>Agrilactobacillus</taxon>
    </lineage>
</organism>
<dbReference type="STRING" id="1423734.FC83_GL000165"/>
<dbReference type="Gene3D" id="3.30.300.20">
    <property type="match status" value="1"/>
</dbReference>
<dbReference type="RefSeq" id="WP_035451813.1">
    <property type="nucleotide sequence ID" value="NZ_AZGA01000065.1"/>
</dbReference>
<evidence type="ECO:0000313" key="2">
    <source>
        <dbReference type="Proteomes" id="UP000051236"/>
    </source>
</evidence>
<name>X0QKS7_9LACO</name>
<dbReference type="InterPro" id="IPR052924">
    <property type="entry name" value="OsmC/Ohr_hydroprdx_reductase"/>
</dbReference>
<dbReference type="PATRIC" id="fig|1423734.3.peg.165"/>